<keyword evidence="2" id="KW-1185">Reference proteome</keyword>
<dbReference type="GO" id="GO:0016787">
    <property type="term" value="F:hydrolase activity"/>
    <property type="evidence" value="ECO:0007669"/>
    <property type="project" value="UniProtKB-KW"/>
</dbReference>
<evidence type="ECO:0000313" key="1">
    <source>
        <dbReference type="EMBL" id="QGH35864.1"/>
    </source>
</evidence>
<dbReference type="Gene3D" id="1.50.10.10">
    <property type="match status" value="1"/>
</dbReference>
<dbReference type="KEGG" id="grc:GI584_18195"/>
<name>A0A5Q2TLK9_9BACI</name>
<proteinExistence type="predicted"/>
<dbReference type="RefSeq" id="WP_153792104.1">
    <property type="nucleotide sequence ID" value="NZ_CP045915.1"/>
</dbReference>
<dbReference type="GO" id="GO:0005975">
    <property type="term" value="P:carbohydrate metabolic process"/>
    <property type="evidence" value="ECO:0007669"/>
    <property type="project" value="InterPro"/>
</dbReference>
<dbReference type="AlphaFoldDB" id="A0A5Q2TLK9"/>
<organism evidence="1 2">
    <name type="scientific">Gracilibacillus salitolerans</name>
    <dbReference type="NCBI Taxonomy" id="2663022"/>
    <lineage>
        <taxon>Bacteria</taxon>
        <taxon>Bacillati</taxon>
        <taxon>Bacillota</taxon>
        <taxon>Bacilli</taxon>
        <taxon>Bacillales</taxon>
        <taxon>Bacillaceae</taxon>
        <taxon>Gracilibacillus</taxon>
    </lineage>
</organism>
<sequence length="666" mass="75898">MDRKKIVSKHSPVVTGVEPRAPLSIGNGEFGMSVDFTGLQTFPNRYVTPLSTQSNWGWHATGGSDRFRLDDVKMQYYDGAPYPLFPEDREEAYHWLRQNPHRLQLGQIGFLFYDEDGELLSLEEVVPVKQQLDLWSGVMESEFLANGEKITVKTACAPSDDLIGVSVTSSLLETGRIAVQLAFPSPNMTDQKWENTLALNWEETGHQTEVVEQSDQFVKLKRVMDDTTYTVGWSWNTGEVKQINDHQLVLTPDEGTLAFTLSFSEDKLVEKSVNEVFDESSEHWESFWTNGGFLTFEGSKDPRADELERRMILSQYLLAVHSGGSVPPQETGYMYNSWFGEFHLEMHWWHAAHFPLWGRSSILEKSMGWYLDILPKAYQLAESQGYQGARWPKMVGVEGEQTPSPIAPGLIWQQPHPIFLAELCYQAEKDETILQNLSDVVFASADFMASFASYDEEHGVYQLGPGLIPAQENHQMEDSVNPPYELEYWYFGLGIALEWCERLGKDVPEKWVDVRENIARPRVKDGVYLAHRDCENTFTEKNHDHPSMVAAYGVLSGELIDRDVMLETLHKVKEEWQWETAWGWDFPMCAMTATRLGELELAVDFLLMDQVKNTYLVNGHNYQHDALTVYLPGNGALLIAVAMLATKTGFPEGWTIQQEGLKDIYR</sequence>
<evidence type="ECO:0000313" key="2">
    <source>
        <dbReference type="Proteomes" id="UP000339690"/>
    </source>
</evidence>
<dbReference type="InterPro" id="IPR012341">
    <property type="entry name" value="6hp_glycosidase-like_sf"/>
</dbReference>
<dbReference type="Proteomes" id="UP000339690">
    <property type="component" value="Chromosome"/>
</dbReference>
<dbReference type="SUPFAM" id="SSF48208">
    <property type="entry name" value="Six-hairpin glycosidases"/>
    <property type="match status" value="1"/>
</dbReference>
<protein>
    <submittedName>
        <fullName evidence="1">Glycoside hydrolase family 65</fullName>
    </submittedName>
</protein>
<dbReference type="EMBL" id="CP045915">
    <property type="protein sequence ID" value="QGH35864.1"/>
    <property type="molecule type" value="Genomic_DNA"/>
</dbReference>
<dbReference type="InterPro" id="IPR008928">
    <property type="entry name" value="6-hairpin_glycosidase_sf"/>
</dbReference>
<gene>
    <name evidence="1" type="ORF">GI584_18195</name>
</gene>
<accession>A0A5Q2TLK9</accession>
<keyword evidence="1" id="KW-0378">Hydrolase</keyword>
<reference evidence="1 2" key="1">
    <citation type="submission" date="2019-11" db="EMBL/GenBank/DDBJ databases">
        <title>Gracilibacillus salitolerans sp. nov., a moderate halophile isolated from a saline soil in northwest China.</title>
        <authorList>
            <person name="Gan L."/>
        </authorList>
    </citation>
    <scope>NUCLEOTIDE SEQUENCE [LARGE SCALE GENOMIC DNA]</scope>
    <source>
        <strain evidence="1 2">SCU50</strain>
    </source>
</reference>